<comment type="caution">
    <text evidence="2">The sequence shown here is derived from an EMBL/GenBank/DDBJ whole genome shotgun (WGS) entry which is preliminary data.</text>
</comment>
<evidence type="ECO:0000313" key="2">
    <source>
        <dbReference type="EMBL" id="HHY25767.1"/>
    </source>
</evidence>
<proteinExistence type="predicted"/>
<feature type="region of interest" description="Disordered" evidence="1">
    <location>
        <begin position="101"/>
        <end position="127"/>
    </location>
</feature>
<gene>
    <name evidence="2" type="ORF">GX523_03270</name>
</gene>
<evidence type="ECO:0000256" key="1">
    <source>
        <dbReference type="SAM" id="MobiDB-lite"/>
    </source>
</evidence>
<organism evidence="2 3">
    <name type="scientific">Desulfitobacterium dehalogenans</name>
    <dbReference type="NCBI Taxonomy" id="36854"/>
    <lineage>
        <taxon>Bacteria</taxon>
        <taxon>Bacillati</taxon>
        <taxon>Bacillota</taxon>
        <taxon>Clostridia</taxon>
        <taxon>Eubacteriales</taxon>
        <taxon>Desulfitobacteriaceae</taxon>
        <taxon>Desulfitobacterium</taxon>
    </lineage>
</organism>
<protein>
    <submittedName>
        <fullName evidence="2">Uncharacterized protein</fullName>
    </submittedName>
</protein>
<dbReference type="Proteomes" id="UP000553059">
    <property type="component" value="Unassembled WGS sequence"/>
</dbReference>
<reference evidence="2 3" key="1">
    <citation type="journal article" date="2020" name="Biotechnol. Biofuels">
        <title>New insights from the biogas microbiome by comprehensive genome-resolved metagenomics of nearly 1600 species originating from multiple anaerobic digesters.</title>
        <authorList>
            <person name="Campanaro S."/>
            <person name="Treu L."/>
            <person name="Rodriguez-R L.M."/>
            <person name="Kovalovszki A."/>
            <person name="Ziels R.M."/>
            <person name="Maus I."/>
            <person name="Zhu X."/>
            <person name="Kougias P.G."/>
            <person name="Basile A."/>
            <person name="Luo G."/>
            <person name="Schluter A."/>
            <person name="Konstantinidis K.T."/>
            <person name="Angelidaki I."/>
        </authorList>
    </citation>
    <scope>NUCLEOTIDE SEQUENCE [LARGE SCALE GENOMIC DNA]</scope>
    <source>
        <strain evidence="2">AS05jafATM_4</strain>
    </source>
</reference>
<evidence type="ECO:0000313" key="3">
    <source>
        <dbReference type="Proteomes" id="UP000553059"/>
    </source>
</evidence>
<dbReference type="AlphaFoldDB" id="A0A7C7D450"/>
<dbReference type="EMBL" id="DUTF01000079">
    <property type="protein sequence ID" value="HHY25767.1"/>
    <property type="molecule type" value="Genomic_DNA"/>
</dbReference>
<name>A0A7C7D450_9FIRM</name>
<accession>A0A7C7D450</accession>
<sequence length="303" mass="31977">MTIQLAYRSIDEGFSGRTYDMSGAITLSTGTYDAGTDFEAGIYNIAAVSGSGHLYCREADVNELFGVPNDEAHEIRNVNFPKGAEFSVAGKLTIKLIPEEYQGPTGSDAKTAAPQTQSSGREEEDFSNVTDVHTLSTGFYTAGIDIPVGKCDVTAISGTGHVYSSGIGESFGIGNSDVSSFKGLKLWKSACLEVSGALTIQLAYRSIDEGFSGRTYDMSGAITLPAGNYKAGRLFGKRFKVGVYTIVAVSGSGYLSCDDPDLGGSFGFDDGDVREIKNVNFPKGAELSLSGDLTIKMIPEVTG</sequence>